<organism evidence="1">
    <name type="scientific">Anguilla anguilla</name>
    <name type="common">European freshwater eel</name>
    <name type="synonym">Muraena anguilla</name>
    <dbReference type="NCBI Taxonomy" id="7936"/>
    <lineage>
        <taxon>Eukaryota</taxon>
        <taxon>Metazoa</taxon>
        <taxon>Chordata</taxon>
        <taxon>Craniata</taxon>
        <taxon>Vertebrata</taxon>
        <taxon>Euteleostomi</taxon>
        <taxon>Actinopterygii</taxon>
        <taxon>Neopterygii</taxon>
        <taxon>Teleostei</taxon>
        <taxon>Anguilliformes</taxon>
        <taxon>Anguillidae</taxon>
        <taxon>Anguilla</taxon>
    </lineage>
</organism>
<accession>A0A0E9P8Q8</accession>
<proteinExistence type="predicted"/>
<reference evidence="1" key="2">
    <citation type="journal article" date="2015" name="Fish Shellfish Immunol.">
        <title>Early steps in the European eel (Anguilla anguilla)-Vibrio vulnificus interaction in the gills: Role of the RtxA13 toxin.</title>
        <authorList>
            <person name="Callol A."/>
            <person name="Pajuelo D."/>
            <person name="Ebbesson L."/>
            <person name="Teles M."/>
            <person name="MacKenzie S."/>
            <person name="Amaro C."/>
        </authorList>
    </citation>
    <scope>NUCLEOTIDE SEQUENCE</scope>
</reference>
<dbReference type="EMBL" id="GBXM01107546">
    <property type="protein sequence ID" value="JAH01031.1"/>
    <property type="molecule type" value="Transcribed_RNA"/>
</dbReference>
<dbReference type="AlphaFoldDB" id="A0A0E9P8Q8"/>
<reference evidence="1" key="1">
    <citation type="submission" date="2014-11" db="EMBL/GenBank/DDBJ databases">
        <authorList>
            <person name="Amaro Gonzalez C."/>
        </authorList>
    </citation>
    <scope>NUCLEOTIDE SEQUENCE</scope>
</reference>
<name>A0A0E9P8Q8_ANGAN</name>
<evidence type="ECO:0000313" key="1">
    <source>
        <dbReference type="EMBL" id="JAH01031.1"/>
    </source>
</evidence>
<protein>
    <submittedName>
        <fullName evidence="1">Uncharacterized protein</fullName>
    </submittedName>
</protein>
<sequence>MQTTVLPSQHVLLWKMFLEKWQIHFFPSLRVPVKQVIPSETKIMFFYVTLVK</sequence>